<protein>
    <submittedName>
        <fullName evidence="1">mRNA interferase PemK</fullName>
        <ecNumber evidence="1">3.1.-.-</ecNumber>
    </submittedName>
</protein>
<name>A0A379AS40_AVIAV</name>
<reference evidence="1 2" key="1">
    <citation type="submission" date="2018-06" db="EMBL/GenBank/DDBJ databases">
        <authorList>
            <consortium name="Pathogen Informatics"/>
            <person name="Doyle S."/>
        </authorList>
    </citation>
    <scope>NUCLEOTIDE SEQUENCE [LARGE SCALE GENOMIC DNA]</scope>
    <source>
        <strain evidence="2">NCTC 11297</strain>
    </source>
</reference>
<dbReference type="Pfam" id="PF02452">
    <property type="entry name" value="PemK_toxin"/>
    <property type="match status" value="1"/>
</dbReference>
<evidence type="ECO:0000313" key="2">
    <source>
        <dbReference type="Proteomes" id="UP000255098"/>
    </source>
</evidence>
<proteinExistence type="predicted"/>
<dbReference type="EMBL" id="UGSP01000001">
    <property type="protein sequence ID" value="SUB24506.1"/>
    <property type="molecule type" value="Genomic_DNA"/>
</dbReference>
<dbReference type="GO" id="GO:0003677">
    <property type="term" value="F:DNA binding"/>
    <property type="evidence" value="ECO:0007669"/>
    <property type="project" value="InterPro"/>
</dbReference>
<dbReference type="PANTHER" id="PTHR33988:SF3">
    <property type="entry name" value="ENDORIBONUCLEASE TOXIN CHPB-RELATED"/>
    <property type="match status" value="1"/>
</dbReference>
<keyword evidence="2" id="KW-1185">Reference proteome</keyword>
<dbReference type="AlphaFoldDB" id="A0A379AS40"/>
<dbReference type="InterPro" id="IPR003477">
    <property type="entry name" value="PemK-like"/>
</dbReference>
<dbReference type="GO" id="GO:0006402">
    <property type="term" value="P:mRNA catabolic process"/>
    <property type="evidence" value="ECO:0007669"/>
    <property type="project" value="TreeGrafter"/>
</dbReference>
<gene>
    <name evidence="1" type="primary">pemK</name>
    <name evidence="1" type="ORF">NCTC11297_01550</name>
</gene>
<dbReference type="InterPro" id="IPR011067">
    <property type="entry name" value="Plasmid_toxin/cell-grow_inhib"/>
</dbReference>
<dbReference type="EC" id="3.1.-.-" evidence="1"/>
<evidence type="ECO:0000313" key="1">
    <source>
        <dbReference type="EMBL" id="SUB24506.1"/>
    </source>
</evidence>
<sequence>MVMRVPKKGEIWYVDPDPTSGRELRNPHYFIVISEQVLNQALGVAICCPISSGGNAARSQSITVALDGASTKSGKVTGVILCHQIRSLDLSARNAKFATMAESYLVDEVVMKLVDLIDPQ</sequence>
<dbReference type="GO" id="GO:0004521">
    <property type="term" value="F:RNA endonuclease activity"/>
    <property type="evidence" value="ECO:0007669"/>
    <property type="project" value="TreeGrafter"/>
</dbReference>
<dbReference type="Gene3D" id="2.30.30.110">
    <property type="match status" value="1"/>
</dbReference>
<dbReference type="Proteomes" id="UP000255098">
    <property type="component" value="Unassembled WGS sequence"/>
</dbReference>
<accession>A0A379AS40</accession>
<dbReference type="GO" id="GO:0016787">
    <property type="term" value="F:hydrolase activity"/>
    <property type="evidence" value="ECO:0007669"/>
    <property type="project" value="UniProtKB-KW"/>
</dbReference>
<keyword evidence="1" id="KW-0378">Hydrolase</keyword>
<organism evidence="1 2">
    <name type="scientific">Avibacterium avium</name>
    <name type="common">Pasteurella avium</name>
    <dbReference type="NCBI Taxonomy" id="751"/>
    <lineage>
        <taxon>Bacteria</taxon>
        <taxon>Pseudomonadati</taxon>
        <taxon>Pseudomonadota</taxon>
        <taxon>Gammaproteobacteria</taxon>
        <taxon>Pasteurellales</taxon>
        <taxon>Pasteurellaceae</taxon>
        <taxon>Avibacterium</taxon>
    </lineage>
</organism>
<dbReference type="GO" id="GO:0016075">
    <property type="term" value="P:rRNA catabolic process"/>
    <property type="evidence" value="ECO:0007669"/>
    <property type="project" value="TreeGrafter"/>
</dbReference>
<dbReference type="PANTHER" id="PTHR33988">
    <property type="entry name" value="ENDORIBONUCLEASE MAZF-RELATED"/>
    <property type="match status" value="1"/>
</dbReference>
<dbReference type="SUPFAM" id="SSF50118">
    <property type="entry name" value="Cell growth inhibitor/plasmid maintenance toxic component"/>
    <property type="match status" value="1"/>
</dbReference>